<accession>A0A4R1KIJ4</accession>
<gene>
    <name evidence="1" type="ORF">DFQ05_2659</name>
</gene>
<dbReference type="EMBL" id="SMGI01000006">
    <property type="protein sequence ID" value="TCK64676.1"/>
    <property type="molecule type" value="Genomic_DNA"/>
</dbReference>
<organism evidence="1 2">
    <name type="scientific">Winogradskyella wandonensis</name>
    <dbReference type="NCBI Taxonomy" id="1442586"/>
    <lineage>
        <taxon>Bacteria</taxon>
        <taxon>Pseudomonadati</taxon>
        <taxon>Bacteroidota</taxon>
        <taxon>Flavobacteriia</taxon>
        <taxon>Flavobacteriales</taxon>
        <taxon>Flavobacteriaceae</taxon>
        <taxon>Winogradskyella</taxon>
    </lineage>
</organism>
<comment type="caution">
    <text evidence="1">The sequence shown here is derived from an EMBL/GenBank/DDBJ whole genome shotgun (WGS) entry which is preliminary data.</text>
</comment>
<dbReference type="Proteomes" id="UP000295714">
    <property type="component" value="Unassembled WGS sequence"/>
</dbReference>
<name>A0A4R1KIJ4_9FLAO</name>
<dbReference type="AlphaFoldDB" id="A0A4R1KIJ4"/>
<protein>
    <submittedName>
        <fullName evidence="1">Uncharacterized protein</fullName>
    </submittedName>
</protein>
<evidence type="ECO:0000313" key="2">
    <source>
        <dbReference type="Proteomes" id="UP000295714"/>
    </source>
</evidence>
<evidence type="ECO:0000313" key="1">
    <source>
        <dbReference type="EMBL" id="TCK64676.1"/>
    </source>
</evidence>
<dbReference type="RefSeq" id="WP_132706025.1">
    <property type="nucleotide sequence ID" value="NZ_SMGI01000006.1"/>
</dbReference>
<keyword evidence="2" id="KW-1185">Reference proteome</keyword>
<dbReference type="OrthoDB" id="8479822at2"/>
<proteinExistence type="predicted"/>
<reference evidence="1 2" key="1">
    <citation type="journal article" date="2015" name="Stand. Genomic Sci.">
        <title>Genomic Encyclopedia of Bacterial and Archaeal Type Strains, Phase III: the genomes of soil and plant-associated and newly described type strains.</title>
        <authorList>
            <person name="Whitman W.B."/>
            <person name="Woyke T."/>
            <person name="Klenk H.P."/>
            <person name="Zhou Y."/>
            <person name="Lilburn T.G."/>
            <person name="Beck B.J."/>
            <person name="De Vos P."/>
            <person name="Vandamme P."/>
            <person name="Eisen J.A."/>
            <person name="Garrity G."/>
            <person name="Hugenholtz P."/>
            <person name="Kyrpides N.C."/>
        </authorList>
    </citation>
    <scope>NUCLEOTIDE SEQUENCE [LARGE SCALE GENOMIC DNA]</scope>
    <source>
        <strain evidence="1 2">CECT 8445</strain>
    </source>
</reference>
<sequence>MFDAFGNKVRIKSTPETENKGLAGKEGEVFGQTTPSMMDVEVIGSLTEDIAINVHFEDLNESFWFAEDLIENLDNGQGTEITIDGVGKKWTKGENGEWIEENVKQDSKWWQFWK</sequence>